<name>A0A553SR12_NIACI</name>
<feature type="active site" evidence="10">
    <location>
        <position position="139"/>
    </location>
</feature>
<comment type="similarity">
    <text evidence="2">Belongs to the catalase family.</text>
</comment>
<dbReference type="PROSITE" id="PS00438">
    <property type="entry name" value="CATALASE_2"/>
    <property type="match status" value="1"/>
</dbReference>
<dbReference type="Proteomes" id="UP000319837">
    <property type="component" value="Unassembled WGS sequence"/>
</dbReference>
<dbReference type="GO" id="GO:0046872">
    <property type="term" value="F:metal ion binding"/>
    <property type="evidence" value="ECO:0007669"/>
    <property type="project" value="UniProtKB-KW"/>
</dbReference>
<evidence type="ECO:0000256" key="2">
    <source>
        <dbReference type="ARBA" id="ARBA00005329"/>
    </source>
</evidence>
<keyword evidence="5 11" id="KW-0349">Heme</keyword>
<evidence type="ECO:0000313" key="14">
    <source>
        <dbReference type="Proteomes" id="UP000319837"/>
    </source>
</evidence>
<dbReference type="InterPro" id="IPR024708">
    <property type="entry name" value="Catalase_AS"/>
</dbReference>
<evidence type="ECO:0000256" key="11">
    <source>
        <dbReference type="PIRSR" id="PIRSR038928-2"/>
    </source>
</evidence>
<dbReference type="SUPFAM" id="SSF56634">
    <property type="entry name" value="Heme-dependent catalase-like"/>
    <property type="match status" value="1"/>
</dbReference>
<keyword evidence="4 13" id="KW-0575">Peroxidase</keyword>
<keyword evidence="8 11" id="KW-0408">Iron</keyword>
<gene>
    <name evidence="13" type="ORF">CEQ21_00175</name>
</gene>
<protein>
    <recommendedName>
        <fullName evidence="3">catalase</fullName>
        <ecNumber evidence="3">1.11.1.6</ecNumber>
    </recommendedName>
</protein>
<keyword evidence="7 13" id="KW-0560">Oxidoreductase</keyword>
<dbReference type="SMART" id="SM01060">
    <property type="entry name" value="Catalase"/>
    <property type="match status" value="1"/>
</dbReference>
<evidence type="ECO:0000313" key="13">
    <source>
        <dbReference type="EMBL" id="TRZ39434.1"/>
    </source>
</evidence>
<feature type="active site" evidence="10">
    <location>
        <position position="66"/>
    </location>
</feature>
<dbReference type="GO" id="GO:0042744">
    <property type="term" value="P:hydrogen peroxide catabolic process"/>
    <property type="evidence" value="ECO:0007669"/>
    <property type="project" value="UniProtKB-KW"/>
</dbReference>
<feature type="domain" description="Catalase core" evidence="12">
    <location>
        <begin position="19"/>
        <end position="399"/>
    </location>
</feature>
<dbReference type="PRINTS" id="PR00067">
    <property type="entry name" value="CATALASE"/>
</dbReference>
<comment type="cofactor">
    <cofactor evidence="1 11">
        <name>heme</name>
        <dbReference type="ChEBI" id="CHEBI:30413"/>
    </cofactor>
</comment>
<dbReference type="InterPro" id="IPR018028">
    <property type="entry name" value="Catalase"/>
</dbReference>
<proteinExistence type="inferred from homology"/>
<evidence type="ECO:0000256" key="8">
    <source>
        <dbReference type="ARBA" id="ARBA00023004"/>
    </source>
</evidence>
<keyword evidence="6 11" id="KW-0479">Metal-binding</keyword>
<evidence type="ECO:0000256" key="7">
    <source>
        <dbReference type="ARBA" id="ARBA00023002"/>
    </source>
</evidence>
<dbReference type="Pfam" id="PF00199">
    <property type="entry name" value="Catalase"/>
    <property type="match status" value="1"/>
</dbReference>
<evidence type="ECO:0000256" key="1">
    <source>
        <dbReference type="ARBA" id="ARBA00001971"/>
    </source>
</evidence>
<dbReference type="InterPro" id="IPR020835">
    <property type="entry name" value="Catalase_sf"/>
</dbReference>
<keyword evidence="9" id="KW-0376">Hydrogen peroxide</keyword>
<evidence type="ECO:0000256" key="4">
    <source>
        <dbReference type="ARBA" id="ARBA00022559"/>
    </source>
</evidence>
<dbReference type="PANTHER" id="PTHR11465">
    <property type="entry name" value="CATALASE"/>
    <property type="match status" value="1"/>
</dbReference>
<feature type="binding site" description="axial binding residue" evidence="11">
    <location>
        <position position="349"/>
    </location>
    <ligand>
        <name>heme</name>
        <dbReference type="ChEBI" id="CHEBI:30413"/>
    </ligand>
    <ligandPart>
        <name>Fe</name>
        <dbReference type="ChEBI" id="CHEBI:18248"/>
    </ligandPart>
</feature>
<dbReference type="AlphaFoldDB" id="A0A553SR12"/>
<dbReference type="PIRSF" id="PIRSF038928">
    <property type="entry name" value="Catalase_clade1-3"/>
    <property type="match status" value="1"/>
</dbReference>
<dbReference type="GO" id="GO:0042542">
    <property type="term" value="P:response to hydrogen peroxide"/>
    <property type="evidence" value="ECO:0007669"/>
    <property type="project" value="TreeGrafter"/>
</dbReference>
<dbReference type="Gene3D" id="2.40.180.10">
    <property type="entry name" value="Catalase core domain"/>
    <property type="match status" value="1"/>
</dbReference>
<evidence type="ECO:0000259" key="12">
    <source>
        <dbReference type="SMART" id="SM01060"/>
    </source>
</evidence>
<evidence type="ECO:0000256" key="10">
    <source>
        <dbReference type="PIRSR" id="PIRSR038928-1"/>
    </source>
</evidence>
<dbReference type="GO" id="GO:0004096">
    <property type="term" value="F:catalase activity"/>
    <property type="evidence" value="ECO:0007669"/>
    <property type="project" value="UniProtKB-EC"/>
</dbReference>
<dbReference type="PROSITE" id="PS51402">
    <property type="entry name" value="CATALASE_3"/>
    <property type="match status" value="1"/>
</dbReference>
<sequence length="463" mass="52964">MLKEKEQHFHSRKANYSDLSDWQNDLPGALHSETVGERGPVLEQDNILHETLENFIHEKIPERPVHVKGYGAFGYFQTIHSMSDYTKLCFLQEPGQQVPVTVRFSLAVSTKGTPDTSRNVRGFSTKFYTEKGIFDLICNHIPVFSVRDAIRFPESIKAFLPSPVNNLIDPNRFWSFVARAPESIHFVVRLYSDAGTVKSLRHTPGHSVSTYVWRNAQGVRRYVKYHWLPSSGIKFIDSKESAYWNGTNPDIAGKDLFEAIAIGKKVEYILYVQLMETEDEVSLPYDPLDDTKVWDEQQYPLLPVGRMILNRNPDNYLEQVEKVAFSPSNLLEGAELSDDKMLQGRSNIYWDSQRHRLGPNFRSIPINNQQNWDPSALVTSGKGRHVKGRLQRSSIPKQDDFTQAGQYFHTLPSIQQDHLVENLANDLAKVSDETRSVVLQYFYNASSTLGGRVLRQIDMKPND</sequence>
<dbReference type="GO" id="GO:0005737">
    <property type="term" value="C:cytoplasm"/>
    <property type="evidence" value="ECO:0007669"/>
    <property type="project" value="TreeGrafter"/>
</dbReference>
<dbReference type="InterPro" id="IPR024711">
    <property type="entry name" value="Catalase_clade1/3"/>
</dbReference>
<evidence type="ECO:0000256" key="9">
    <source>
        <dbReference type="ARBA" id="ARBA00023324"/>
    </source>
</evidence>
<organism evidence="13 14">
    <name type="scientific">Niallia circulans</name>
    <name type="common">Bacillus circulans</name>
    <dbReference type="NCBI Taxonomy" id="1397"/>
    <lineage>
        <taxon>Bacteria</taxon>
        <taxon>Bacillati</taxon>
        <taxon>Bacillota</taxon>
        <taxon>Bacilli</taxon>
        <taxon>Bacillales</taxon>
        <taxon>Bacillaceae</taxon>
        <taxon>Niallia</taxon>
    </lineage>
</organism>
<dbReference type="Pfam" id="PF06628">
    <property type="entry name" value="Catalase-rel"/>
    <property type="match status" value="1"/>
</dbReference>
<dbReference type="InterPro" id="IPR010582">
    <property type="entry name" value="Catalase_immune_responsive"/>
</dbReference>
<evidence type="ECO:0000256" key="3">
    <source>
        <dbReference type="ARBA" id="ARBA00012314"/>
    </source>
</evidence>
<dbReference type="InterPro" id="IPR011614">
    <property type="entry name" value="Catalase_core"/>
</dbReference>
<comment type="caution">
    <text evidence="13">The sequence shown here is derived from an EMBL/GenBank/DDBJ whole genome shotgun (WGS) entry which is preliminary data.</text>
</comment>
<accession>A0A553SR12</accession>
<reference evidence="14" key="1">
    <citation type="submission" date="2018-10" db="EMBL/GenBank/DDBJ databases">
        <title>FDA dAtabase for Regulatory Grade micrObial Sequences (FDA-ARGOS): Supporting development and validation of Infectious Disease Dx tests.</title>
        <authorList>
            <person name="Minogue T."/>
            <person name="Wolcott M."/>
            <person name="Wasieloski L."/>
            <person name="Aguilar W."/>
            <person name="Moore D."/>
            <person name="Tallon L."/>
            <person name="Sadzewicz L."/>
            <person name="Sengamalay N."/>
            <person name="Ott S."/>
            <person name="Godinez A."/>
            <person name="Nagaraj S."/>
            <person name="Vavikolanu K."/>
            <person name="Vyas G."/>
            <person name="Nadendla S."/>
            <person name="George J."/>
            <person name="Sichtig H."/>
        </authorList>
    </citation>
    <scope>NUCLEOTIDE SEQUENCE [LARGE SCALE GENOMIC DNA]</scope>
    <source>
        <strain evidence="14">FDAARGOS_343</strain>
    </source>
</reference>
<dbReference type="EMBL" id="RIBP01000001">
    <property type="protein sequence ID" value="TRZ39434.1"/>
    <property type="molecule type" value="Genomic_DNA"/>
</dbReference>
<dbReference type="PANTHER" id="PTHR11465:SF23">
    <property type="entry name" value="CATALASE-2"/>
    <property type="match status" value="1"/>
</dbReference>
<evidence type="ECO:0000256" key="5">
    <source>
        <dbReference type="ARBA" id="ARBA00022617"/>
    </source>
</evidence>
<evidence type="ECO:0000256" key="6">
    <source>
        <dbReference type="ARBA" id="ARBA00022723"/>
    </source>
</evidence>
<dbReference type="EC" id="1.11.1.6" evidence="3"/>
<dbReference type="GO" id="GO:0020037">
    <property type="term" value="F:heme binding"/>
    <property type="evidence" value="ECO:0007669"/>
    <property type="project" value="InterPro"/>
</dbReference>